<evidence type="ECO:0000256" key="3">
    <source>
        <dbReference type="ARBA" id="ARBA00022448"/>
    </source>
</evidence>
<keyword evidence="9 10" id="KW-0472">Membrane</keyword>
<name>A0AAF0J067_9BASI</name>
<dbReference type="FunFam" id="1.50.40.10:FF:000018">
    <property type="entry name" value="S-adenosylmethionine mitochondrial carrier protein-like"/>
    <property type="match status" value="1"/>
</dbReference>
<dbReference type="Proteomes" id="UP001214415">
    <property type="component" value="Chromosome 7"/>
</dbReference>
<evidence type="ECO:0000256" key="10">
    <source>
        <dbReference type="PROSITE-ProRule" id="PRU00282"/>
    </source>
</evidence>
<reference evidence="13" key="1">
    <citation type="submission" date="2023-03" db="EMBL/GenBank/DDBJ databases">
        <title>Mating type loci evolution in Malassezia.</title>
        <authorList>
            <person name="Coelho M.A."/>
        </authorList>
    </citation>
    <scope>NUCLEOTIDE SEQUENCE</scope>
    <source>
        <strain evidence="13">CBS 12830</strain>
    </source>
</reference>
<dbReference type="InterPro" id="IPR002067">
    <property type="entry name" value="MCP"/>
</dbReference>
<evidence type="ECO:0000256" key="12">
    <source>
        <dbReference type="SAM" id="Phobius"/>
    </source>
</evidence>
<dbReference type="EMBL" id="CP119906">
    <property type="protein sequence ID" value="WFD24609.1"/>
    <property type="molecule type" value="Genomic_DNA"/>
</dbReference>
<feature type="transmembrane region" description="Helical" evidence="12">
    <location>
        <begin position="15"/>
        <end position="36"/>
    </location>
</feature>
<evidence type="ECO:0000313" key="13">
    <source>
        <dbReference type="EMBL" id="WFD24609.1"/>
    </source>
</evidence>
<keyword evidence="3 11" id="KW-0813">Transport</keyword>
<dbReference type="Pfam" id="PF00153">
    <property type="entry name" value="Mito_carr"/>
    <property type="match status" value="3"/>
</dbReference>
<feature type="transmembrane region" description="Helical" evidence="12">
    <location>
        <begin position="57"/>
        <end position="80"/>
    </location>
</feature>
<protein>
    <submittedName>
        <fullName evidence="13">S-adenosylmethionine transporter</fullName>
    </submittedName>
</protein>
<comment type="subcellular location">
    <subcellularLocation>
        <location evidence="1">Mitochondrion inner membrane</location>
        <topology evidence="1">Multi-pass membrane protein</topology>
    </subcellularLocation>
</comment>
<keyword evidence="14" id="KW-1185">Reference proteome</keyword>
<evidence type="ECO:0000256" key="7">
    <source>
        <dbReference type="ARBA" id="ARBA00022989"/>
    </source>
</evidence>
<proteinExistence type="inferred from homology"/>
<evidence type="ECO:0000313" key="14">
    <source>
        <dbReference type="Proteomes" id="UP001214415"/>
    </source>
</evidence>
<feature type="repeat" description="Solcar" evidence="10">
    <location>
        <begin position="102"/>
        <end position="186"/>
    </location>
</feature>
<dbReference type="PANTHER" id="PTHR45667">
    <property type="entry name" value="S-ADENOSYLMETHIONINE MITOCHONDRIAL CARRIER PROTEIN"/>
    <property type="match status" value="1"/>
</dbReference>
<evidence type="ECO:0000256" key="4">
    <source>
        <dbReference type="ARBA" id="ARBA00022692"/>
    </source>
</evidence>
<dbReference type="SUPFAM" id="SSF103506">
    <property type="entry name" value="Mitochondrial carrier"/>
    <property type="match status" value="1"/>
</dbReference>
<evidence type="ECO:0000256" key="2">
    <source>
        <dbReference type="ARBA" id="ARBA00006375"/>
    </source>
</evidence>
<comment type="similarity">
    <text evidence="2 11">Belongs to the mitochondrial carrier (TC 2.A.29) family.</text>
</comment>
<feature type="repeat" description="Solcar" evidence="10">
    <location>
        <begin position="194"/>
        <end position="282"/>
    </location>
</feature>
<keyword evidence="4 10" id="KW-0812">Transmembrane</keyword>
<dbReference type="GO" id="GO:0055085">
    <property type="term" value="P:transmembrane transport"/>
    <property type="evidence" value="ECO:0007669"/>
    <property type="project" value="InterPro"/>
</dbReference>
<organism evidence="13 14">
    <name type="scientific">Malassezia equina</name>
    <dbReference type="NCBI Taxonomy" id="1381935"/>
    <lineage>
        <taxon>Eukaryota</taxon>
        <taxon>Fungi</taxon>
        <taxon>Dikarya</taxon>
        <taxon>Basidiomycota</taxon>
        <taxon>Ustilaginomycotina</taxon>
        <taxon>Malasseziomycetes</taxon>
        <taxon>Malasseziales</taxon>
        <taxon>Malasseziaceae</taxon>
        <taxon>Malassezia</taxon>
    </lineage>
</organism>
<evidence type="ECO:0000256" key="5">
    <source>
        <dbReference type="ARBA" id="ARBA00022737"/>
    </source>
</evidence>
<dbReference type="PRINTS" id="PR00926">
    <property type="entry name" value="MITOCARRIER"/>
</dbReference>
<keyword evidence="7 12" id="KW-1133">Transmembrane helix</keyword>
<evidence type="ECO:0000256" key="6">
    <source>
        <dbReference type="ARBA" id="ARBA00022792"/>
    </source>
</evidence>
<evidence type="ECO:0000256" key="9">
    <source>
        <dbReference type="ARBA" id="ARBA00023136"/>
    </source>
</evidence>
<gene>
    <name evidence="13" type="primary">PET8</name>
    <name evidence="13" type="ORF">MEQU1_003312</name>
</gene>
<dbReference type="AlphaFoldDB" id="A0AAF0J067"/>
<sequence length="286" mass="30531">MESEYMEVQRVNPSFVTSLLAGAMAGLSVDLLFYPIDTVKTRLQSAQGFWKSGGFSGVYRGMGSVAVGSAPGASIFFVTYESAKSLLSKSLYPEHSQDAKVMSPAVHMLSGTMAEMAACMIRVPTEVVKSRQQTSVYGRSSSAAALRQVIAEEGVRGLYRGYGSTIFREIPFTCIQFPLYEGLKHSMTGYKSEPSWLQAAVSGSMAGAVAAALTTPLDVIKTRIMLAKAHGSADTPRILPTLYFILAQRGIKGLFAGVVPRTLWIGLGGAVFLGTFDGAAKVLELS</sequence>
<dbReference type="InterPro" id="IPR018108">
    <property type="entry name" value="MCP_transmembrane"/>
</dbReference>
<evidence type="ECO:0000256" key="1">
    <source>
        <dbReference type="ARBA" id="ARBA00004448"/>
    </source>
</evidence>
<evidence type="ECO:0000256" key="11">
    <source>
        <dbReference type="RuleBase" id="RU000488"/>
    </source>
</evidence>
<dbReference type="Gene3D" id="1.50.40.10">
    <property type="entry name" value="Mitochondrial carrier domain"/>
    <property type="match status" value="1"/>
</dbReference>
<keyword evidence="6" id="KW-0999">Mitochondrion inner membrane</keyword>
<evidence type="ECO:0000256" key="8">
    <source>
        <dbReference type="ARBA" id="ARBA00023128"/>
    </source>
</evidence>
<keyword evidence="5" id="KW-0677">Repeat</keyword>
<feature type="repeat" description="Solcar" evidence="10">
    <location>
        <begin position="13"/>
        <end position="86"/>
    </location>
</feature>
<dbReference type="GO" id="GO:0005743">
    <property type="term" value="C:mitochondrial inner membrane"/>
    <property type="evidence" value="ECO:0007669"/>
    <property type="project" value="UniProtKB-SubCell"/>
</dbReference>
<accession>A0AAF0J067</accession>
<keyword evidence="8" id="KW-0496">Mitochondrion</keyword>
<dbReference type="PROSITE" id="PS50920">
    <property type="entry name" value="SOLCAR"/>
    <property type="match status" value="3"/>
</dbReference>
<dbReference type="InterPro" id="IPR023395">
    <property type="entry name" value="MCP_dom_sf"/>
</dbReference>